<evidence type="ECO:0000313" key="2">
    <source>
        <dbReference type="EMBL" id="RLQ23606.1"/>
    </source>
</evidence>
<sequence>MQLPAPGIYRHYKGAEYHLLEIATHSETDELMAVYRPLYGEGALWVRPLAMWQETVSIDGETLPRFQYLREAPGSLP</sequence>
<dbReference type="EMBL" id="QRAN01000001">
    <property type="protein sequence ID" value="RLQ23606.1"/>
    <property type="molecule type" value="Genomic_DNA"/>
</dbReference>
<dbReference type="AlphaFoldDB" id="A0A3L7E262"/>
<evidence type="ECO:0000259" key="1">
    <source>
        <dbReference type="Pfam" id="PF07866"/>
    </source>
</evidence>
<gene>
    <name evidence="2" type="ORF">DWB85_00140</name>
</gene>
<dbReference type="OrthoDB" id="371169at2"/>
<dbReference type="InterPro" id="IPR023387">
    <property type="entry name" value="DUF1653-like_dom"/>
</dbReference>
<comment type="caution">
    <text evidence="2">The sequence shown here is derived from an EMBL/GenBank/DDBJ whole genome shotgun (WGS) entry which is preliminary data.</text>
</comment>
<dbReference type="RefSeq" id="WP_117951909.1">
    <property type="nucleotide sequence ID" value="NZ_QRAN01000001.1"/>
</dbReference>
<dbReference type="Gene3D" id="2.30.30.320">
    <property type="entry name" value="DUF1653-like domain"/>
    <property type="match status" value="1"/>
</dbReference>
<name>A0A3L7E262_9GAMM</name>
<organism evidence="2 3">
    <name type="scientific">Seongchinamella sediminis</name>
    <dbReference type="NCBI Taxonomy" id="2283635"/>
    <lineage>
        <taxon>Bacteria</taxon>
        <taxon>Pseudomonadati</taxon>
        <taxon>Pseudomonadota</taxon>
        <taxon>Gammaproteobacteria</taxon>
        <taxon>Cellvibrionales</taxon>
        <taxon>Halieaceae</taxon>
        <taxon>Seongchinamella</taxon>
    </lineage>
</organism>
<evidence type="ECO:0000313" key="3">
    <source>
        <dbReference type="Proteomes" id="UP000265509"/>
    </source>
</evidence>
<keyword evidence="3" id="KW-1185">Reference proteome</keyword>
<dbReference type="InterPro" id="IPR037135">
    <property type="entry name" value="DUF1653-like_dom_sf"/>
</dbReference>
<proteinExistence type="predicted"/>
<reference evidence="2 3" key="1">
    <citation type="submission" date="2018-07" db="EMBL/GenBank/DDBJ databases">
        <title>Halioglobus sp. genome submission.</title>
        <authorList>
            <person name="Ye M.-Q."/>
            <person name="Du Z.-J."/>
        </authorList>
    </citation>
    <scope>NUCLEOTIDE SEQUENCE [LARGE SCALE GENOMIC DNA]</scope>
    <source>
        <strain evidence="2 3">U0301</strain>
    </source>
</reference>
<dbReference type="Pfam" id="PF07866">
    <property type="entry name" value="DUF1653"/>
    <property type="match status" value="1"/>
</dbReference>
<protein>
    <submittedName>
        <fullName evidence="2">DUF1653 domain-containing protein</fullName>
    </submittedName>
</protein>
<feature type="domain" description="DUF1653" evidence="1">
    <location>
        <begin position="7"/>
        <end position="68"/>
    </location>
</feature>
<accession>A0A3L7E262</accession>
<dbReference type="Proteomes" id="UP000265509">
    <property type="component" value="Unassembled WGS sequence"/>
</dbReference>